<dbReference type="AlphaFoldDB" id="W8X1H0"/>
<dbReference type="STRING" id="1437824.BN940_16656"/>
<keyword evidence="3" id="KW-1185">Reference proteome</keyword>
<evidence type="ECO:0000313" key="2">
    <source>
        <dbReference type="EMBL" id="CDM25769.1"/>
    </source>
</evidence>
<dbReference type="EMBL" id="HG916765">
    <property type="protein sequence ID" value="CDM25769.1"/>
    <property type="molecule type" value="Genomic_DNA"/>
</dbReference>
<feature type="compositionally biased region" description="Low complexity" evidence="1">
    <location>
        <begin position="61"/>
        <end position="80"/>
    </location>
</feature>
<evidence type="ECO:0000313" key="3">
    <source>
        <dbReference type="Proteomes" id="UP000019805"/>
    </source>
</evidence>
<dbReference type="Proteomes" id="UP000019805">
    <property type="component" value="Chromosome"/>
</dbReference>
<name>W8X1H0_CASD6</name>
<organism evidence="2 3">
    <name type="scientific">Castellaniella defragrans (strain DSM 12143 / CCUG 39792 / 65Phen)</name>
    <name type="common">Alcaligenes defragrans</name>
    <dbReference type="NCBI Taxonomy" id="1437824"/>
    <lineage>
        <taxon>Bacteria</taxon>
        <taxon>Pseudomonadati</taxon>
        <taxon>Pseudomonadota</taxon>
        <taxon>Betaproteobacteria</taxon>
        <taxon>Burkholderiales</taxon>
        <taxon>Alcaligenaceae</taxon>
        <taxon>Castellaniella</taxon>
    </lineage>
</organism>
<reference evidence="2 3" key="1">
    <citation type="journal article" date="2014" name="BMC Microbiol.">
        <title>The oxygen-independent metabolism of cyclic monoterpenes in Castellaniella defragrans 65Phen.</title>
        <authorList>
            <person name="Petasch J."/>
            <person name="Disch E.M."/>
            <person name="Markert S."/>
            <person name="Becher D."/>
            <person name="Schweder T."/>
            <person name="Huttel B."/>
            <person name="Reinhardt R."/>
            <person name="Harder J."/>
        </authorList>
    </citation>
    <scope>NUCLEOTIDE SEQUENCE [LARGE SCALE GENOMIC DNA]</scope>
    <source>
        <strain evidence="2">65Phen</strain>
    </source>
</reference>
<proteinExistence type="predicted"/>
<evidence type="ECO:0000256" key="1">
    <source>
        <dbReference type="SAM" id="MobiDB-lite"/>
    </source>
</evidence>
<accession>W8X1H0</accession>
<gene>
    <name evidence="2" type="ORF">BN940_16656</name>
</gene>
<dbReference type="KEGG" id="cdn:BN940_16656"/>
<sequence length="99" mass="10444">MRQREEVQALPRAAEVSLSVDDEKGRACPGFFHCCGGGRGLWPRFGLGCRPPVFFCEASASSCGRPGRRSSGSGCAGTARPPASHRGVRQTRGVVSPPD</sequence>
<feature type="region of interest" description="Disordered" evidence="1">
    <location>
        <begin position="61"/>
        <end position="99"/>
    </location>
</feature>
<protein>
    <submittedName>
        <fullName evidence="2">Uncharacterized protein</fullName>
    </submittedName>
</protein>
<dbReference type="HOGENOM" id="CLU_2315144_0_0_4"/>